<dbReference type="EMBL" id="BLLK01000020">
    <property type="protein sequence ID" value="GFH45373.1"/>
    <property type="molecule type" value="Genomic_DNA"/>
</dbReference>
<keyword evidence="3 7" id="KW-0813">Transport</keyword>
<dbReference type="Gene3D" id="3.10.110.10">
    <property type="entry name" value="Ubiquitin Conjugating Enzyme"/>
    <property type="match status" value="1"/>
</dbReference>
<evidence type="ECO:0000256" key="3">
    <source>
        <dbReference type="ARBA" id="ARBA00022448"/>
    </source>
</evidence>
<comment type="subcellular location">
    <subcellularLocation>
        <location evidence="1">Endosome</location>
    </subcellularLocation>
</comment>
<accession>A0AAD3CGT2</accession>
<keyword evidence="12" id="KW-1185">Reference proteome</keyword>
<feature type="coiled-coil region" evidence="8">
    <location>
        <begin position="218"/>
        <end position="251"/>
    </location>
</feature>
<evidence type="ECO:0000313" key="12">
    <source>
        <dbReference type="Proteomes" id="UP001054902"/>
    </source>
</evidence>
<evidence type="ECO:0000256" key="4">
    <source>
        <dbReference type="ARBA" id="ARBA00022753"/>
    </source>
</evidence>
<dbReference type="PROSITE" id="PS51322">
    <property type="entry name" value="UEV"/>
    <property type="match status" value="1"/>
</dbReference>
<dbReference type="GO" id="GO:0015031">
    <property type="term" value="P:protein transport"/>
    <property type="evidence" value="ECO:0007669"/>
    <property type="project" value="UniProtKB-UniRule"/>
</dbReference>
<reference evidence="11 12" key="1">
    <citation type="journal article" date="2021" name="Sci. Rep.">
        <title>The genome of the diatom Chaetoceros tenuissimus carries an ancient integrated fragment of an extant virus.</title>
        <authorList>
            <person name="Hongo Y."/>
            <person name="Kimura K."/>
            <person name="Takaki Y."/>
            <person name="Yoshida Y."/>
            <person name="Baba S."/>
            <person name="Kobayashi G."/>
            <person name="Nagasaki K."/>
            <person name="Hano T."/>
            <person name="Tomaru Y."/>
        </authorList>
    </citation>
    <scope>NUCLEOTIDE SEQUENCE [LARGE SCALE GENOMIC DNA]</scope>
    <source>
        <strain evidence="11 12">NIES-3715</strain>
    </source>
</reference>
<dbReference type="InterPro" id="IPR052070">
    <property type="entry name" value="ESCRT-I_UEV_domain"/>
</dbReference>
<feature type="domain" description="UEV" evidence="10">
    <location>
        <begin position="4"/>
        <end position="150"/>
    </location>
</feature>
<dbReference type="InterPro" id="IPR016135">
    <property type="entry name" value="UBQ-conjugating_enzyme/RWD"/>
</dbReference>
<dbReference type="Gene3D" id="6.10.140.820">
    <property type="match status" value="1"/>
</dbReference>
<keyword evidence="5 7" id="KW-0653">Protein transport</keyword>
<dbReference type="GO" id="GO:0043130">
    <property type="term" value="F:ubiquitin binding"/>
    <property type="evidence" value="ECO:0007669"/>
    <property type="project" value="TreeGrafter"/>
</dbReference>
<evidence type="ECO:0000256" key="1">
    <source>
        <dbReference type="ARBA" id="ARBA00004177"/>
    </source>
</evidence>
<dbReference type="PANTHER" id="PTHR23306:SF3">
    <property type="entry name" value="TUMOR SUPPRESSOR PROTEIN 101"/>
    <property type="match status" value="1"/>
</dbReference>
<sequence length="445" mass="49341">MNHPEVSRSISKLPGVYRDPSRVIRDSSNLLKSTTGRHLKAEASSFVQNDGTSTRSLVLNGTISMNYRGNTYHIPVDIYLPPNYPIQPPIAFVRPVSTMMIKEGHRHVAADGMVYMPYLHSWRSHSHNLVDMCHNMSNIFGRDPPVFAKPAAPAPAPTPPSYNSVFSSFTPAARTPAPSPAPAPASSTFSNVMNKFSTVTGGGFMGYDKASTDTQSAEEKLAAEAKAANEAVEIARRADEKEAQEEKLKMELKMRLTHKIADILQSYKDLAELQMKHDLQDKALLDKARDFVQKASPSQPEIGDDENIEVVNTIDSNKAVMGQIAYLTQRKEELEGHHIELDQGIETLEAFIDAAKEEQKTKKEVSVDHLAVPSDIHSAQMLVLSAENQAINDALYFLDKALEKSEISLEDHLKAVRKLTKKQFLVRAHLLKIGQVKASERMSTM</sequence>
<dbReference type="AlphaFoldDB" id="A0AAD3CGT2"/>
<dbReference type="SUPFAM" id="SSF140111">
    <property type="entry name" value="Endosomal sorting complex assembly domain"/>
    <property type="match status" value="1"/>
</dbReference>
<evidence type="ECO:0000256" key="2">
    <source>
        <dbReference type="ARBA" id="ARBA00009594"/>
    </source>
</evidence>
<dbReference type="GO" id="GO:0000813">
    <property type="term" value="C:ESCRT I complex"/>
    <property type="evidence" value="ECO:0007669"/>
    <property type="project" value="TreeGrafter"/>
</dbReference>
<dbReference type="PANTHER" id="PTHR23306">
    <property type="entry name" value="TUMOR SUSCEPTIBILITY GENE 101 PROTEIN-RELATED"/>
    <property type="match status" value="1"/>
</dbReference>
<dbReference type="Proteomes" id="UP001054902">
    <property type="component" value="Unassembled WGS sequence"/>
</dbReference>
<dbReference type="InterPro" id="IPR017916">
    <property type="entry name" value="SB_dom"/>
</dbReference>
<dbReference type="SUPFAM" id="SSF54495">
    <property type="entry name" value="UBC-like"/>
    <property type="match status" value="1"/>
</dbReference>
<evidence type="ECO:0000256" key="5">
    <source>
        <dbReference type="ARBA" id="ARBA00022927"/>
    </source>
</evidence>
<dbReference type="Pfam" id="PF09454">
    <property type="entry name" value="Vps23_core"/>
    <property type="match status" value="1"/>
</dbReference>
<evidence type="ECO:0000256" key="6">
    <source>
        <dbReference type="ARBA" id="ARBA00023054"/>
    </source>
</evidence>
<dbReference type="GO" id="GO:0008333">
    <property type="term" value="P:endosome to lysosome transport"/>
    <property type="evidence" value="ECO:0007669"/>
    <property type="project" value="TreeGrafter"/>
</dbReference>
<evidence type="ECO:0000259" key="9">
    <source>
        <dbReference type="PROSITE" id="PS51312"/>
    </source>
</evidence>
<name>A0AAD3CGT2_9STRA</name>
<evidence type="ECO:0000256" key="8">
    <source>
        <dbReference type="SAM" id="Coils"/>
    </source>
</evidence>
<feature type="domain" description="SB" evidence="9">
    <location>
        <begin position="375"/>
        <end position="443"/>
    </location>
</feature>
<protein>
    <recommendedName>
        <fullName evidence="13">UEV domain-containing protein</fullName>
    </recommendedName>
</protein>
<comment type="caution">
    <text evidence="11">The sequence shown here is derived from an EMBL/GenBank/DDBJ whole genome shotgun (WGS) entry which is preliminary data.</text>
</comment>
<dbReference type="InterPro" id="IPR037202">
    <property type="entry name" value="ESCRT_assembly_dom"/>
</dbReference>
<proteinExistence type="inferred from homology"/>
<keyword evidence="6 8" id="KW-0175">Coiled coil</keyword>
<dbReference type="InterPro" id="IPR008883">
    <property type="entry name" value="UEV_N"/>
</dbReference>
<comment type="similarity">
    <text evidence="2">Belongs to the ubiquitin-conjugating enzyme family. UEV subfamily.</text>
</comment>
<keyword evidence="4" id="KW-0967">Endosome</keyword>
<organism evidence="11 12">
    <name type="scientific">Chaetoceros tenuissimus</name>
    <dbReference type="NCBI Taxonomy" id="426638"/>
    <lineage>
        <taxon>Eukaryota</taxon>
        <taxon>Sar</taxon>
        <taxon>Stramenopiles</taxon>
        <taxon>Ochrophyta</taxon>
        <taxon>Bacillariophyta</taxon>
        <taxon>Coscinodiscophyceae</taxon>
        <taxon>Chaetocerotophycidae</taxon>
        <taxon>Chaetocerotales</taxon>
        <taxon>Chaetocerotaceae</taxon>
        <taxon>Chaetoceros</taxon>
    </lineage>
</organism>
<evidence type="ECO:0000259" key="10">
    <source>
        <dbReference type="PROSITE" id="PS51322"/>
    </source>
</evidence>
<evidence type="ECO:0000256" key="7">
    <source>
        <dbReference type="PROSITE-ProRule" id="PRU00644"/>
    </source>
</evidence>
<dbReference type="CDD" id="cd11685">
    <property type="entry name" value="UEV_TSG101-like"/>
    <property type="match status" value="1"/>
</dbReference>
<evidence type="ECO:0008006" key="13">
    <source>
        <dbReference type="Google" id="ProtNLM"/>
    </source>
</evidence>
<evidence type="ECO:0000313" key="11">
    <source>
        <dbReference type="EMBL" id="GFH45373.1"/>
    </source>
</evidence>
<dbReference type="Pfam" id="PF05743">
    <property type="entry name" value="UEV"/>
    <property type="match status" value="1"/>
</dbReference>
<gene>
    <name evidence="11" type="ORF">CTEN210_01847</name>
</gene>
<dbReference type="PROSITE" id="PS51312">
    <property type="entry name" value="SB"/>
    <property type="match status" value="1"/>
</dbReference>